<accession>A0A8C0HMH8</accession>
<organism evidence="1 2">
    <name type="scientific">Buteo japonicus</name>
    <dbReference type="NCBI Taxonomy" id="224669"/>
    <lineage>
        <taxon>Eukaryota</taxon>
        <taxon>Metazoa</taxon>
        <taxon>Chordata</taxon>
        <taxon>Craniata</taxon>
        <taxon>Vertebrata</taxon>
        <taxon>Euteleostomi</taxon>
        <taxon>Archelosauria</taxon>
        <taxon>Archosauria</taxon>
        <taxon>Dinosauria</taxon>
        <taxon>Saurischia</taxon>
        <taxon>Theropoda</taxon>
        <taxon>Coelurosauria</taxon>
        <taxon>Aves</taxon>
        <taxon>Neognathae</taxon>
        <taxon>Neoaves</taxon>
        <taxon>Telluraves</taxon>
        <taxon>Accipitrimorphae</taxon>
        <taxon>Accipitriformes</taxon>
        <taxon>Accipitridae</taxon>
        <taxon>Accipitrinae</taxon>
        <taxon>Buteo</taxon>
    </lineage>
</organism>
<evidence type="ECO:0008006" key="3">
    <source>
        <dbReference type="Google" id="ProtNLM"/>
    </source>
</evidence>
<name>A0A8C0HMH8_9AVES</name>
<dbReference type="SUPFAM" id="SSF57783">
    <property type="entry name" value="Zinc beta-ribbon"/>
    <property type="match status" value="1"/>
</dbReference>
<dbReference type="Ensembl" id="ENSBJAT00000015266.1">
    <property type="protein sequence ID" value="ENSBJAP00000014862.1"/>
    <property type="gene ID" value="ENSBJAG00000009859.1"/>
</dbReference>
<dbReference type="Proteomes" id="UP000694555">
    <property type="component" value="Unplaced"/>
</dbReference>
<proteinExistence type="predicted"/>
<sequence length="89" mass="10258">MLITYLMEDMESRMLLYACQNCDYQLEADKSCLYHISQDLILPTTGTAVIRRQDITKTFSSSPFAQHLRTPLRLYNVHSATNAPHCSHH</sequence>
<reference evidence="1" key="2">
    <citation type="submission" date="2025-09" db="UniProtKB">
        <authorList>
            <consortium name="Ensembl"/>
        </authorList>
    </citation>
    <scope>IDENTIFICATION</scope>
</reference>
<evidence type="ECO:0000313" key="1">
    <source>
        <dbReference type="Ensembl" id="ENSBJAP00000014862.1"/>
    </source>
</evidence>
<dbReference type="Gene3D" id="2.20.25.10">
    <property type="match status" value="1"/>
</dbReference>
<keyword evidence="2" id="KW-1185">Reference proteome</keyword>
<protein>
    <recommendedName>
        <fullName evidence="3">DNA-directed RNA polymerase M/15kDa subunit domain-containing protein</fullName>
    </recommendedName>
</protein>
<evidence type="ECO:0000313" key="2">
    <source>
        <dbReference type="Proteomes" id="UP000694555"/>
    </source>
</evidence>
<dbReference type="AlphaFoldDB" id="A0A8C0HMH8"/>
<reference evidence="1" key="1">
    <citation type="submission" date="2025-08" db="UniProtKB">
        <authorList>
            <consortium name="Ensembl"/>
        </authorList>
    </citation>
    <scope>IDENTIFICATION</scope>
</reference>